<accession>A0ABS4KKP2</accession>
<name>A0ABS4KKP2_9FIRM</name>
<proteinExistence type="predicted"/>
<dbReference type="EMBL" id="JAGGLI010000008">
    <property type="protein sequence ID" value="MBP2027199.1"/>
    <property type="molecule type" value="Genomic_DNA"/>
</dbReference>
<reference evidence="3 4" key="1">
    <citation type="submission" date="2021-03" db="EMBL/GenBank/DDBJ databases">
        <title>Genomic Encyclopedia of Type Strains, Phase IV (KMG-IV): sequencing the most valuable type-strain genomes for metagenomic binning, comparative biology and taxonomic classification.</title>
        <authorList>
            <person name="Goeker M."/>
        </authorList>
    </citation>
    <scope>NUCLEOTIDE SEQUENCE [LARGE SCALE GENOMIC DNA]</scope>
    <source>
        <strain evidence="3 4">DSM 27512</strain>
    </source>
</reference>
<comment type="caution">
    <text evidence="3">The sequence shown here is derived from an EMBL/GenBank/DDBJ whole genome shotgun (WGS) entry which is preliminary data.</text>
</comment>
<dbReference type="Pfam" id="PF13439">
    <property type="entry name" value="Glyco_transf_4"/>
    <property type="match status" value="1"/>
</dbReference>
<evidence type="ECO:0000259" key="2">
    <source>
        <dbReference type="Pfam" id="PF13439"/>
    </source>
</evidence>
<dbReference type="PANTHER" id="PTHR12526">
    <property type="entry name" value="GLYCOSYLTRANSFERASE"/>
    <property type="match status" value="1"/>
</dbReference>
<evidence type="ECO:0000259" key="1">
    <source>
        <dbReference type="Pfam" id="PF00534"/>
    </source>
</evidence>
<feature type="domain" description="Glycosyl transferase family 1" evidence="1">
    <location>
        <begin position="227"/>
        <end position="380"/>
    </location>
</feature>
<evidence type="ECO:0000313" key="3">
    <source>
        <dbReference type="EMBL" id="MBP2027199.1"/>
    </source>
</evidence>
<dbReference type="InterPro" id="IPR028098">
    <property type="entry name" value="Glyco_trans_4-like_N"/>
</dbReference>
<dbReference type="InterPro" id="IPR001296">
    <property type="entry name" value="Glyco_trans_1"/>
</dbReference>
<sequence>MKILMVNKFLYNRGGAETYAFELAQYQQSLGYEVQFFGMEDPQNIHFNEVGLYTKNLEFKGFSVSQITYPFRIIYSNEARKKIRKILNNFKPDYVHLNNINFQLTPSIIYEIKSFGIPIIQTLHDFQLVCPNHMMYREHDDVICEDCKGRNYKMCFKNKCIHGSRVKSLLGAIEGRLYYNLKTYEKIDSFISPSRFLKNKMVEFGEDEKNIHVIHNFIKRDYEYAYFEKKDYILYFGRLSVQKGIRTLLEVAKELKDVQFVIAGGGELEEEVVKASQEASNIKFVGFQTGENLINLIGKAKLSVLPTQWYENCPMSILESFMLGTPVIGSEIGGVPELIRNEIDGFLFEPKDKNGLKEAILKALRDDDLLKSMSKSAKERLEDFSIESYHDKLMDIVKPLL</sequence>
<dbReference type="Proteomes" id="UP001314903">
    <property type="component" value="Unassembled WGS sequence"/>
</dbReference>
<protein>
    <submittedName>
        <fullName evidence="3">Glycosyltransferase involved in cell wall biosynthesis</fullName>
    </submittedName>
</protein>
<dbReference type="RefSeq" id="WP_209660029.1">
    <property type="nucleotide sequence ID" value="NZ_JAGGLI010000008.1"/>
</dbReference>
<evidence type="ECO:0000313" key="4">
    <source>
        <dbReference type="Proteomes" id="UP001314903"/>
    </source>
</evidence>
<gene>
    <name evidence="3" type="ORF">J2Z35_000993</name>
</gene>
<dbReference type="SUPFAM" id="SSF53756">
    <property type="entry name" value="UDP-Glycosyltransferase/glycogen phosphorylase"/>
    <property type="match status" value="1"/>
</dbReference>
<keyword evidence="4" id="KW-1185">Reference proteome</keyword>
<organism evidence="3 4">
    <name type="scientific">Acetoanaerobium pronyense</name>
    <dbReference type="NCBI Taxonomy" id="1482736"/>
    <lineage>
        <taxon>Bacteria</taxon>
        <taxon>Bacillati</taxon>
        <taxon>Bacillota</taxon>
        <taxon>Clostridia</taxon>
        <taxon>Peptostreptococcales</taxon>
        <taxon>Filifactoraceae</taxon>
        <taxon>Acetoanaerobium</taxon>
    </lineage>
</organism>
<dbReference type="CDD" id="cd03801">
    <property type="entry name" value="GT4_PimA-like"/>
    <property type="match status" value="1"/>
</dbReference>
<dbReference type="Gene3D" id="3.40.50.2000">
    <property type="entry name" value="Glycogen Phosphorylase B"/>
    <property type="match status" value="2"/>
</dbReference>
<dbReference type="PANTHER" id="PTHR12526:SF638">
    <property type="entry name" value="SPORE COAT PROTEIN SA"/>
    <property type="match status" value="1"/>
</dbReference>
<feature type="domain" description="Glycosyltransferase subfamily 4-like N-terminal" evidence="2">
    <location>
        <begin position="14"/>
        <end position="219"/>
    </location>
</feature>
<dbReference type="Pfam" id="PF00534">
    <property type="entry name" value="Glycos_transf_1"/>
    <property type="match status" value="1"/>
</dbReference>